<dbReference type="GeneID" id="78454410"/>
<sequence length="390" mass="44888">MLNCIEKIKKNINLEEGSKIIENILITIYLVEGISTKELARRNFLPLPITAAIKKEFIKEKLVIQDRGTRLTSNGIFFVEKELGFKNINKELYIKLLTNTQEEYKEITEIKEEIHNIFQCRPQADVTLDQSKSSVDTSLKRAMLCLKNYDLIGKNILCLGDDDLVSIALGFLLKKLFPHTFYQNTKIIVIDIDKRIIEYINDIAMKESLPIKCEYADLRNSLSNKFKNRFDCFFTDPPYTLEGMNLFLSRGIETLKSHSDLNIYFSFAHKSSIYQLNMQKNFLTMGLAISTVTLKFNTYEGASIIGNTGQMIVLKTTDITKPLIKSTYKNLLYTGEFTKTIRFYKCKKCGKITKIGNSEKIKNIEILKNTGCCKCNNKIFDLLQRKNITI</sequence>
<reference evidence="2 3" key="1">
    <citation type="submission" date="2018-06" db="EMBL/GenBank/DDBJ databases">
        <authorList>
            <consortium name="Pathogen Informatics"/>
            <person name="Doyle S."/>
        </authorList>
    </citation>
    <scope>NUCLEOTIDE SEQUENCE [LARGE SCALE GENOMIC DNA]</scope>
    <source>
        <strain evidence="2 3">NCTC12112</strain>
    </source>
</reference>
<dbReference type="KEGG" id="ful:C4N20_06285"/>
<dbReference type="GO" id="GO:0016740">
    <property type="term" value="F:transferase activity"/>
    <property type="evidence" value="ECO:0007669"/>
    <property type="project" value="TreeGrafter"/>
</dbReference>
<dbReference type="AlphaFoldDB" id="A0AAX2JGS6"/>
<protein>
    <submittedName>
        <fullName evidence="2">Protein of uncharacterized function DUF43</fullName>
    </submittedName>
</protein>
<dbReference type="Gene3D" id="3.40.50.150">
    <property type="entry name" value="Vaccinia Virus protein VP39"/>
    <property type="match status" value="1"/>
</dbReference>
<dbReference type="GO" id="GO:0006596">
    <property type="term" value="P:polyamine biosynthetic process"/>
    <property type="evidence" value="ECO:0007669"/>
    <property type="project" value="TreeGrafter"/>
</dbReference>
<evidence type="ECO:0000313" key="2">
    <source>
        <dbReference type="EMBL" id="SQJ15859.1"/>
    </source>
</evidence>
<organism evidence="2 3">
    <name type="scientific">Fusobacterium ulcerans</name>
    <dbReference type="NCBI Taxonomy" id="861"/>
    <lineage>
        <taxon>Bacteria</taxon>
        <taxon>Fusobacteriati</taxon>
        <taxon>Fusobacteriota</taxon>
        <taxon>Fusobacteriia</taxon>
        <taxon>Fusobacteriales</taxon>
        <taxon>Fusobacteriaceae</taxon>
        <taxon>Fusobacterium</taxon>
    </lineage>
</organism>
<dbReference type="InterPro" id="IPR051720">
    <property type="entry name" value="rRNA_MeTrfase/Polyamine_Synth"/>
</dbReference>
<proteinExistence type="predicted"/>
<dbReference type="Proteomes" id="UP000249008">
    <property type="component" value="Chromosome 1"/>
</dbReference>
<dbReference type="InterPro" id="IPR029063">
    <property type="entry name" value="SAM-dependent_MTases_sf"/>
</dbReference>
<evidence type="ECO:0000313" key="3">
    <source>
        <dbReference type="Proteomes" id="UP000249008"/>
    </source>
</evidence>
<evidence type="ECO:0000259" key="1">
    <source>
        <dbReference type="Pfam" id="PF01861"/>
    </source>
</evidence>
<accession>A0AAX2JGS6</accession>
<dbReference type="SUPFAM" id="SSF53335">
    <property type="entry name" value="S-adenosyl-L-methionine-dependent methyltransferases"/>
    <property type="match status" value="1"/>
</dbReference>
<gene>
    <name evidence="2" type="ORF">NCTC12112_03146</name>
</gene>
<dbReference type="PANTHER" id="PTHR23290:SF0">
    <property type="entry name" value="RRNA N6-ADENOSINE-METHYLTRANSFERASE METTL5"/>
    <property type="match status" value="1"/>
</dbReference>
<feature type="domain" description="N(4)-bis(aminopropyl)spermidine synthase C-terminal" evidence="1">
    <location>
        <begin position="109"/>
        <end position="315"/>
    </location>
</feature>
<name>A0AAX2JGS6_9FUSO</name>
<dbReference type="Pfam" id="PF01861">
    <property type="entry name" value="BpsA_C"/>
    <property type="match status" value="1"/>
</dbReference>
<dbReference type="InterPro" id="IPR002723">
    <property type="entry name" value="BpsA_C"/>
</dbReference>
<dbReference type="RefSeq" id="WP_005978594.1">
    <property type="nucleotide sequence ID" value="NZ_CABKNW010000004.1"/>
</dbReference>
<dbReference type="PANTHER" id="PTHR23290">
    <property type="entry name" value="RRNA N6-ADENOSINE-METHYLTRANSFERASE METTL5"/>
    <property type="match status" value="1"/>
</dbReference>
<dbReference type="EMBL" id="LS483487">
    <property type="protein sequence ID" value="SQJ15859.1"/>
    <property type="molecule type" value="Genomic_DNA"/>
</dbReference>